<dbReference type="Pfam" id="PF03401">
    <property type="entry name" value="TctC"/>
    <property type="match status" value="1"/>
</dbReference>
<reference evidence="2 3" key="1">
    <citation type="submission" date="2021-03" db="EMBL/GenBank/DDBJ databases">
        <authorList>
            <person name="So Y."/>
        </authorList>
    </citation>
    <scope>NUCLEOTIDE SEQUENCE [LARGE SCALE GENOMIC DNA]</scope>
    <source>
        <strain evidence="2 3">SSH11</strain>
    </source>
</reference>
<dbReference type="SUPFAM" id="SSF53850">
    <property type="entry name" value="Periplasmic binding protein-like II"/>
    <property type="match status" value="1"/>
</dbReference>
<protein>
    <submittedName>
        <fullName evidence="2">Tripartite tricarboxylate transporter substrate binding protein</fullName>
    </submittedName>
</protein>
<dbReference type="Proteomes" id="UP000681594">
    <property type="component" value="Unassembled WGS sequence"/>
</dbReference>
<keyword evidence="3" id="KW-1185">Reference proteome</keyword>
<gene>
    <name evidence="2" type="ORF">J8J14_19450</name>
</gene>
<sequence>MVQERRAAGLPARRFAVLHRRELMAALAAAGMVPAVTRAQGAFPSRAVQMVVAFPPGGQADVTARPTAAALERVFNQPVPVVNRPGAGGIIGSASVARAAPDGYTALMALSSLGVLPESERIMGRPPAYTVDQLAPIARITADPTVLLVPASSPWRSVGDFVADAKKRPGAISFGSAGNYSTLHVAMAMFTGAAEIDLLHVPFQGGGPALTALLSGTVNSLSSGPGPALAHVKEGRLRALASWGRERIPGFEDVPTFIELGYPDVEFYIWTGVFLPAATPEPVQGRWRDALRQICQQDEALRRALDAAGSPIAYQDGEAFDRFFRDDTARLVKAVQRIGRVE</sequence>
<name>A0ABS4AIX0_9PROT</name>
<organism evidence="2 3">
    <name type="scientific">Pararoseomonas baculiformis</name>
    <dbReference type="NCBI Taxonomy" id="2820812"/>
    <lineage>
        <taxon>Bacteria</taxon>
        <taxon>Pseudomonadati</taxon>
        <taxon>Pseudomonadota</taxon>
        <taxon>Alphaproteobacteria</taxon>
        <taxon>Acetobacterales</taxon>
        <taxon>Acetobacteraceae</taxon>
        <taxon>Pararoseomonas</taxon>
    </lineage>
</organism>
<evidence type="ECO:0000256" key="1">
    <source>
        <dbReference type="ARBA" id="ARBA00006987"/>
    </source>
</evidence>
<dbReference type="PIRSF" id="PIRSF017082">
    <property type="entry name" value="YflP"/>
    <property type="match status" value="1"/>
</dbReference>
<evidence type="ECO:0000313" key="2">
    <source>
        <dbReference type="EMBL" id="MBP0446956.1"/>
    </source>
</evidence>
<dbReference type="Gene3D" id="3.40.190.10">
    <property type="entry name" value="Periplasmic binding protein-like II"/>
    <property type="match status" value="1"/>
</dbReference>
<dbReference type="InterPro" id="IPR042100">
    <property type="entry name" value="Bug_dom1"/>
</dbReference>
<accession>A0ABS4AIX0</accession>
<evidence type="ECO:0000313" key="3">
    <source>
        <dbReference type="Proteomes" id="UP000681594"/>
    </source>
</evidence>
<proteinExistence type="inferred from homology"/>
<comment type="caution">
    <text evidence="2">The sequence shown here is derived from an EMBL/GenBank/DDBJ whole genome shotgun (WGS) entry which is preliminary data.</text>
</comment>
<dbReference type="InterPro" id="IPR005064">
    <property type="entry name" value="BUG"/>
</dbReference>
<comment type="similarity">
    <text evidence="1">Belongs to the UPF0065 (bug) family.</text>
</comment>
<dbReference type="EMBL" id="JAGIZB010000023">
    <property type="protein sequence ID" value="MBP0446956.1"/>
    <property type="molecule type" value="Genomic_DNA"/>
</dbReference>
<dbReference type="PANTHER" id="PTHR42928">
    <property type="entry name" value="TRICARBOXYLATE-BINDING PROTEIN"/>
    <property type="match status" value="1"/>
</dbReference>
<dbReference type="Gene3D" id="3.40.190.150">
    <property type="entry name" value="Bordetella uptake gene, domain 1"/>
    <property type="match status" value="1"/>
</dbReference>
<dbReference type="CDD" id="cd07012">
    <property type="entry name" value="PBP2_Bug_TTT"/>
    <property type="match status" value="1"/>
</dbReference>
<dbReference type="PANTHER" id="PTHR42928:SF5">
    <property type="entry name" value="BLR1237 PROTEIN"/>
    <property type="match status" value="1"/>
</dbReference>